<protein>
    <submittedName>
        <fullName evidence="1">Uncharacterized protein</fullName>
    </submittedName>
</protein>
<evidence type="ECO:0000313" key="2">
    <source>
        <dbReference type="Proteomes" id="UP000006718"/>
    </source>
</evidence>
<proteinExistence type="predicted"/>
<dbReference type="GeneTree" id="ENSGT01120000271815"/>
<reference evidence="1" key="2">
    <citation type="submission" date="2019-01" db="EMBL/GenBank/DDBJ databases">
        <authorList>
            <person name="Graves T."/>
            <person name="Eichler E.E."/>
            <person name="Wilson R.K."/>
        </authorList>
    </citation>
    <scope>NUCLEOTIDE SEQUENCE [LARGE SCALE GENOMIC DNA]</scope>
    <source>
        <strain evidence="1">17573</strain>
    </source>
</reference>
<dbReference type="InParanoid" id="A0A5F8APU0"/>
<keyword evidence="2" id="KW-1185">Reference proteome</keyword>
<reference evidence="1" key="4">
    <citation type="submission" date="2025-09" db="UniProtKB">
        <authorList>
            <consortium name="Ensembl"/>
        </authorList>
    </citation>
    <scope>IDENTIFICATION</scope>
    <source>
        <strain evidence="1">17573</strain>
    </source>
</reference>
<organism evidence="1 2">
    <name type="scientific">Macaca mulatta</name>
    <name type="common">Rhesus macaque</name>
    <dbReference type="NCBI Taxonomy" id="9544"/>
    <lineage>
        <taxon>Eukaryota</taxon>
        <taxon>Metazoa</taxon>
        <taxon>Chordata</taxon>
        <taxon>Craniata</taxon>
        <taxon>Vertebrata</taxon>
        <taxon>Euteleostomi</taxon>
        <taxon>Mammalia</taxon>
        <taxon>Eutheria</taxon>
        <taxon>Euarchontoglires</taxon>
        <taxon>Primates</taxon>
        <taxon>Haplorrhini</taxon>
        <taxon>Catarrhini</taxon>
        <taxon>Cercopithecidae</taxon>
        <taxon>Cercopithecinae</taxon>
        <taxon>Macaca</taxon>
    </lineage>
</organism>
<name>A0A5F8APU0_MACMU</name>
<dbReference type="PANTHER" id="PTHR12138">
    <property type="entry name" value="PRIMATE-EXPANDED PROTEIN FAMILY"/>
    <property type="match status" value="1"/>
</dbReference>
<dbReference type="PANTHER" id="PTHR12138:SF152">
    <property type="entry name" value="C2H2-TYPE DOMAIN-CONTAINING PROTEIN"/>
    <property type="match status" value="1"/>
</dbReference>
<evidence type="ECO:0000313" key="1">
    <source>
        <dbReference type="Ensembl" id="ENSMMUP00000079089.1"/>
    </source>
</evidence>
<reference evidence="2" key="1">
    <citation type="journal article" date="2007" name="Science">
        <title>Evolutionary and biomedical insights from the rhesus macaque genome.</title>
        <authorList>
            <person name="Gibbs R.A."/>
            <person name="Rogers J."/>
            <person name="Katze M.G."/>
            <person name="Bumgarner R."/>
            <person name="Weinstock G.M."/>
            <person name="Mardis E.R."/>
            <person name="Remington K.A."/>
            <person name="Strausberg R.L."/>
            <person name="Venter J.C."/>
            <person name="Wilson R.K."/>
            <person name="Batzer M.A."/>
            <person name="Bustamante C.D."/>
            <person name="Eichler E.E."/>
            <person name="Hahn M.W."/>
            <person name="Hardison R.C."/>
            <person name="Makova K.D."/>
            <person name="Miller W."/>
            <person name="Milosavljevic A."/>
            <person name="Palermo R.E."/>
            <person name="Siepel A."/>
            <person name="Sikela J.M."/>
            <person name="Attaway T."/>
            <person name="Bell S."/>
            <person name="Bernard K.E."/>
            <person name="Buhay C.J."/>
            <person name="Chandrabose M.N."/>
            <person name="Dao M."/>
            <person name="Davis C."/>
            <person name="Delehaunty K.D."/>
            <person name="Ding Y."/>
            <person name="Dinh H.H."/>
            <person name="Dugan-Rocha S."/>
            <person name="Fulton L.A."/>
            <person name="Gabisi R.A."/>
            <person name="Garner T.T."/>
            <person name="Godfrey J."/>
            <person name="Hawes A.C."/>
            <person name="Hernandez J."/>
            <person name="Hines S."/>
            <person name="Holder M."/>
            <person name="Hume J."/>
            <person name="Jhangiani S.N."/>
            <person name="Joshi V."/>
            <person name="Khan Z.M."/>
            <person name="Kirkness E.F."/>
            <person name="Cree A."/>
            <person name="Fowler R.G."/>
            <person name="Lee S."/>
            <person name="Lewis L.R."/>
            <person name="Li Z."/>
            <person name="Liu Y.-S."/>
            <person name="Moore S.M."/>
            <person name="Muzny D."/>
            <person name="Nazareth L.V."/>
            <person name="Ngo D.N."/>
            <person name="Okwuonu G.O."/>
            <person name="Pai G."/>
            <person name="Parker D."/>
            <person name="Paul H.A."/>
            <person name="Pfannkoch C."/>
            <person name="Pohl C.S."/>
            <person name="Rogers Y.-H.C."/>
            <person name="Ruiz S.J."/>
            <person name="Sabo A."/>
            <person name="Santibanez J."/>
            <person name="Schneider B.W."/>
            <person name="Smith S.M."/>
            <person name="Sodergren E."/>
            <person name="Svatek A.F."/>
            <person name="Utterback T.R."/>
            <person name="Vattathil S."/>
            <person name="Warren W."/>
            <person name="White C.S."/>
            <person name="Chinwalla A.T."/>
            <person name="Feng Y."/>
            <person name="Halpern A.L."/>
            <person name="Hillier L.W."/>
            <person name="Huang X."/>
            <person name="Minx P."/>
            <person name="Nelson J.O."/>
            <person name="Pepin K.H."/>
            <person name="Qin X."/>
            <person name="Sutton G.G."/>
            <person name="Venter E."/>
            <person name="Walenz B.P."/>
            <person name="Wallis J.W."/>
            <person name="Worley K.C."/>
            <person name="Yang S.-P."/>
            <person name="Jones S.M."/>
            <person name="Marra M.A."/>
            <person name="Rocchi M."/>
            <person name="Schein J.E."/>
            <person name="Baertsch R."/>
            <person name="Clarke L."/>
            <person name="Csuros M."/>
            <person name="Glasscock J."/>
            <person name="Harris R.A."/>
            <person name="Havlak P."/>
            <person name="Jackson A.R."/>
            <person name="Jiang H."/>
            <person name="Liu Y."/>
            <person name="Messina D.N."/>
            <person name="Shen Y."/>
            <person name="Song H.X.-Z."/>
            <person name="Wylie T."/>
            <person name="Zhang L."/>
            <person name="Birney E."/>
            <person name="Han K."/>
            <person name="Konkel M.K."/>
            <person name="Lee J."/>
            <person name="Smit A.F.A."/>
            <person name="Ullmer B."/>
            <person name="Wang H."/>
            <person name="Xing J."/>
            <person name="Burhans R."/>
            <person name="Cheng Z."/>
            <person name="Karro J.E."/>
            <person name="Ma J."/>
            <person name="Raney B."/>
            <person name="She X."/>
            <person name="Cox M.J."/>
            <person name="Demuth J.P."/>
            <person name="Dumas L.J."/>
            <person name="Han S.-G."/>
            <person name="Hopkins J."/>
            <person name="Karimpour-Fard A."/>
            <person name="Kim Y.H."/>
            <person name="Pollack J.R."/>
            <person name="Vinar T."/>
            <person name="Addo-Quaye C."/>
            <person name="Degenhardt J."/>
            <person name="Denby A."/>
            <person name="Hubisz M.J."/>
            <person name="Indap A."/>
            <person name="Kosiol C."/>
            <person name="Lahn B.T."/>
            <person name="Lawson H.A."/>
            <person name="Marklein A."/>
            <person name="Nielsen R."/>
            <person name="Vallender E.J."/>
            <person name="Clark A.G."/>
            <person name="Ferguson B."/>
            <person name="Hernandez R.D."/>
            <person name="Hirani K."/>
            <person name="Kehrer-Sawatzki H."/>
            <person name="Kolb J."/>
            <person name="Patil S."/>
            <person name="Pu L.-L."/>
            <person name="Ren Y."/>
            <person name="Smith D.G."/>
            <person name="Wheeler D.A."/>
            <person name="Schenck I."/>
            <person name="Ball E.V."/>
            <person name="Chen R."/>
            <person name="Cooper D.N."/>
            <person name="Giardine B."/>
            <person name="Hsu F."/>
            <person name="Kent W.J."/>
            <person name="Lesk A."/>
            <person name="Nelson D.L."/>
            <person name="O'brien W.E."/>
            <person name="Pruefer K."/>
            <person name="Stenson P.D."/>
            <person name="Wallace J.C."/>
            <person name="Ke H."/>
            <person name="Liu X.-M."/>
            <person name="Wang P."/>
            <person name="Xiang A.P."/>
            <person name="Yang F."/>
            <person name="Barber G.P."/>
            <person name="Haussler D."/>
            <person name="Karolchik D."/>
            <person name="Kern A.D."/>
            <person name="Kuhn R.M."/>
            <person name="Smith K.E."/>
            <person name="Zwieg A.S."/>
        </authorList>
    </citation>
    <scope>NUCLEOTIDE SEQUENCE [LARGE SCALE GENOMIC DNA]</scope>
    <source>
        <strain evidence="2">17573</strain>
    </source>
</reference>
<dbReference type="AlphaFoldDB" id="A0A5F8APU0"/>
<accession>A0A5F8APU0</accession>
<dbReference type="Proteomes" id="UP000006718">
    <property type="component" value="Chromosome 4"/>
</dbReference>
<dbReference type="Ensembl" id="ENSMMUT00000087104.1">
    <property type="protein sequence ID" value="ENSMMUP00000079089.1"/>
    <property type="gene ID" value="ENSMMUG00000052552.1"/>
</dbReference>
<dbReference type="OMA" id="CFHFIEV"/>
<reference evidence="1" key="3">
    <citation type="submission" date="2025-08" db="UniProtKB">
        <authorList>
            <consortium name="Ensembl"/>
        </authorList>
    </citation>
    <scope>IDENTIFICATION</scope>
    <source>
        <strain evidence="1">17573</strain>
    </source>
</reference>
<dbReference type="VEuPathDB" id="HostDB:ENSMMUG00000052552"/>
<dbReference type="PRINTS" id="PR02045">
    <property type="entry name" value="F138DOMAIN"/>
</dbReference>
<sequence length="105" mass="11406">MISVHCNLRLLGSSDSPASASRVAGIIGMYHHVQLIFVFLVETGFCHVGQASLELLTSGDPPASASQSAGITDVRHCTHPCFHFIEVFLGMVPFFSCRVKIFLSR</sequence>